<dbReference type="GO" id="GO:0004888">
    <property type="term" value="F:transmembrane signaling receptor activity"/>
    <property type="evidence" value="ECO:0007669"/>
    <property type="project" value="InterPro"/>
</dbReference>
<dbReference type="Pfam" id="PF02743">
    <property type="entry name" value="dCache_1"/>
    <property type="match status" value="1"/>
</dbReference>
<evidence type="ECO:0000256" key="2">
    <source>
        <dbReference type="ARBA" id="ARBA00022475"/>
    </source>
</evidence>
<keyword evidence="7 9" id="KW-0807">Transducer</keyword>
<feature type="transmembrane region" description="Helical" evidence="10">
    <location>
        <begin position="326"/>
        <end position="346"/>
    </location>
</feature>
<dbReference type="Gene3D" id="3.30.450.20">
    <property type="entry name" value="PAS domain"/>
    <property type="match status" value="2"/>
</dbReference>
<gene>
    <name evidence="13" type="ORF">HMPREF1143_0080</name>
</gene>
<proteinExistence type="inferred from homology"/>
<comment type="similarity">
    <text evidence="8">Belongs to the methyl-accepting chemotaxis (MCP) protein family.</text>
</comment>
<dbReference type="CDD" id="cd12913">
    <property type="entry name" value="PDC1_MCP_like"/>
    <property type="match status" value="1"/>
</dbReference>
<comment type="subcellular location">
    <subcellularLocation>
        <location evidence="1">Cell membrane</location>
        <topology evidence="1">Multi-pass membrane protein</topology>
    </subcellularLocation>
</comment>
<dbReference type="PANTHER" id="PTHR32089:SF112">
    <property type="entry name" value="LYSOZYME-LIKE PROTEIN-RELATED"/>
    <property type="match status" value="1"/>
</dbReference>
<evidence type="ECO:0000256" key="10">
    <source>
        <dbReference type="SAM" id="Phobius"/>
    </source>
</evidence>
<dbReference type="Proteomes" id="UP000005244">
    <property type="component" value="Unassembled WGS sequence"/>
</dbReference>
<dbReference type="AlphaFoldDB" id="J4W510"/>
<dbReference type="GO" id="GO:0006935">
    <property type="term" value="P:chemotaxis"/>
    <property type="evidence" value="ECO:0007669"/>
    <property type="project" value="UniProtKB-KW"/>
</dbReference>
<evidence type="ECO:0000313" key="13">
    <source>
        <dbReference type="EMBL" id="EJU21096.1"/>
    </source>
</evidence>
<evidence type="ECO:0000256" key="1">
    <source>
        <dbReference type="ARBA" id="ARBA00004651"/>
    </source>
</evidence>
<evidence type="ECO:0000256" key="4">
    <source>
        <dbReference type="ARBA" id="ARBA00022692"/>
    </source>
</evidence>
<organism evidence="13 14">
    <name type="scientific">Peptoanaerobacter stomatis</name>
    <dbReference type="NCBI Taxonomy" id="796937"/>
    <lineage>
        <taxon>Bacteria</taxon>
        <taxon>Bacillati</taxon>
        <taxon>Bacillota</taxon>
        <taxon>Clostridia</taxon>
        <taxon>Peptostreptococcales</taxon>
        <taxon>Filifactoraceae</taxon>
        <taxon>Peptoanaerobacter</taxon>
    </lineage>
</organism>
<comment type="caution">
    <text evidence="13">The sequence shown here is derived from an EMBL/GenBank/DDBJ whole genome shotgun (WGS) entry which is preliminary data.</text>
</comment>
<dbReference type="PROSITE" id="PS50885">
    <property type="entry name" value="HAMP"/>
    <property type="match status" value="1"/>
</dbReference>
<evidence type="ECO:0000256" key="8">
    <source>
        <dbReference type="ARBA" id="ARBA00029447"/>
    </source>
</evidence>
<sequence>MFLKKSKNDNMDVGKKKFLGIGFKLSFIIAAVLILILGAKTVYDSASNYRYAIKTNESIELEKTRKLALEIESMFNGMYQSAKDMEIIVEQILESPVEERSRNLVIKSLEKITLNNPDIDSIGIFFEPNAFDGKDEQYKTPDNPTGRFGPYAVSSGNTVSMKTIVPKDEAWYTKPMQDKTNVLLPPYTSVSDNLITSLSIPIQHNGNVVGVVVAVLNLDTFQEKIEKIEGVSKTNIKTILASNGTIVANSYDKALLTKNVAENDEGTRNAIENANNDKETMINRKSTLTGDMSKVIYVPIKIKGIDKSWVYSSTNALSSFTAYARYNMYLTIIISIVMILIIILVVSTSIRKMVSFPLSSVQSAIGKMAEYNLDVEEDSLKVRAYRNNNDEIGAMLRSIRLMVDNLKSLITSISSNTQNVAATAEELTATSQSTSDSSQEVASAVGNIAQGATSQAQDTQSAAQSIERSNSLLSEMIDILEQLSESTNTIYAKKEEGNEVLKELIEISEENQNIQSKVSEVIFDTNKSTEKISTASEMIQSISDQTNLLALNAAIEAARAGEAGKGFAVVAEEIRKLAEQSAGFTEEIRKVIDELKVKSESAVSMMQSATDMSNKQEEKVNETGKKFEEISTAVENSKKIVDNINSSSKKIEQENQNVIRVVENLSAIAEENAATTQQAAASVDSQTESIQDISKASENLATIATDLQEEVSKFRF</sequence>
<dbReference type="Gene3D" id="1.10.287.950">
    <property type="entry name" value="Methyl-accepting chemotaxis protein"/>
    <property type="match status" value="1"/>
</dbReference>
<name>J4W510_9FIRM</name>
<feature type="transmembrane region" description="Helical" evidence="10">
    <location>
        <begin position="21"/>
        <end position="39"/>
    </location>
</feature>
<dbReference type="GO" id="GO:0007165">
    <property type="term" value="P:signal transduction"/>
    <property type="evidence" value="ECO:0007669"/>
    <property type="project" value="UniProtKB-KW"/>
</dbReference>
<evidence type="ECO:0000259" key="12">
    <source>
        <dbReference type="PROSITE" id="PS50885"/>
    </source>
</evidence>
<reference evidence="13 14" key="1">
    <citation type="submission" date="2012-07" db="EMBL/GenBank/DDBJ databases">
        <authorList>
            <person name="Durkin A.S."/>
            <person name="McCorrison J."/>
            <person name="Torralba M."/>
            <person name="Gillis M."/>
            <person name="Methe B."/>
            <person name="Sutton G."/>
            <person name="Nelson K.E."/>
        </authorList>
    </citation>
    <scope>NUCLEOTIDE SEQUENCE [LARGE SCALE GENOMIC DNA]</scope>
    <source>
        <strain evidence="13 14">OBRC8</strain>
    </source>
</reference>
<dbReference type="Pfam" id="PF00015">
    <property type="entry name" value="MCPsignal"/>
    <property type="match status" value="1"/>
</dbReference>
<dbReference type="RefSeq" id="WP_009531495.1">
    <property type="nucleotide sequence ID" value="NZ_ALNK01000030.1"/>
</dbReference>
<dbReference type="InterPro" id="IPR003660">
    <property type="entry name" value="HAMP_dom"/>
</dbReference>
<dbReference type="PANTHER" id="PTHR32089">
    <property type="entry name" value="METHYL-ACCEPTING CHEMOTAXIS PROTEIN MCPB"/>
    <property type="match status" value="1"/>
</dbReference>
<keyword evidence="5 10" id="KW-1133">Transmembrane helix</keyword>
<dbReference type="PROSITE" id="PS50111">
    <property type="entry name" value="CHEMOTAXIS_TRANSDUC_2"/>
    <property type="match status" value="1"/>
</dbReference>
<dbReference type="GO" id="GO:0005886">
    <property type="term" value="C:plasma membrane"/>
    <property type="evidence" value="ECO:0007669"/>
    <property type="project" value="UniProtKB-SubCell"/>
</dbReference>
<keyword evidence="2" id="KW-1003">Cell membrane</keyword>
<evidence type="ECO:0000256" key="6">
    <source>
        <dbReference type="ARBA" id="ARBA00023136"/>
    </source>
</evidence>
<dbReference type="EMBL" id="ALNK01000030">
    <property type="protein sequence ID" value="EJU21096.1"/>
    <property type="molecule type" value="Genomic_DNA"/>
</dbReference>
<evidence type="ECO:0000256" key="3">
    <source>
        <dbReference type="ARBA" id="ARBA00022500"/>
    </source>
</evidence>
<evidence type="ECO:0000259" key="11">
    <source>
        <dbReference type="PROSITE" id="PS50111"/>
    </source>
</evidence>
<feature type="domain" description="Methyl-accepting transducer" evidence="11">
    <location>
        <begin position="430"/>
        <end position="687"/>
    </location>
</feature>
<accession>J4W510</accession>
<keyword evidence="14" id="KW-1185">Reference proteome</keyword>
<dbReference type="InterPro" id="IPR033479">
    <property type="entry name" value="dCache_1"/>
</dbReference>
<keyword evidence="3" id="KW-0145">Chemotaxis</keyword>
<dbReference type="SMART" id="SM00283">
    <property type="entry name" value="MA"/>
    <property type="match status" value="1"/>
</dbReference>
<dbReference type="PATRIC" id="fig|796941.3.peg.1799"/>
<evidence type="ECO:0000256" key="7">
    <source>
        <dbReference type="ARBA" id="ARBA00023224"/>
    </source>
</evidence>
<dbReference type="SUPFAM" id="SSF58104">
    <property type="entry name" value="Methyl-accepting chemotaxis protein (MCP) signaling domain"/>
    <property type="match status" value="1"/>
</dbReference>
<protein>
    <submittedName>
        <fullName evidence="13">Methyl-accepting chemotaxis protein signaling domain protein</fullName>
    </submittedName>
</protein>
<keyword evidence="4 10" id="KW-0812">Transmembrane</keyword>
<feature type="domain" description="HAMP" evidence="12">
    <location>
        <begin position="352"/>
        <end position="411"/>
    </location>
</feature>
<dbReference type="InterPro" id="IPR004090">
    <property type="entry name" value="Chemotax_Me-accpt_rcpt"/>
</dbReference>
<evidence type="ECO:0000256" key="5">
    <source>
        <dbReference type="ARBA" id="ARBA00022989"/>
    </source>
</evidence>
<dbReference type="InterPro" id="IPR004089">
    <property type="entry name" value="MCPsignal_dom"/>
</dbReference>
<evidence type="ECO:0000256" key="9">
    <source>
        <dbReference type="PROSITE-ProRule" id="PRU00284"/>
    </source>
</evidence>
<evidence type="ECO:0000313" key="14">
    <source>
        <dbReference type="Proteomes" id="UP000005244"/>
    </source>
</evidence>
<dbReference type="Gene3D" id="6.10.340.10">
    <property type="match status" value="1"/>
</dbReference>
<keyword evidence="6 10" id="KW-0472">Membrane</keyword>
<dbReference type="PRINTS" id="PR00260">
    <property type="entry name" value="CHEMTRNSDUCR"/>
</dbReference>